<evidence type="ECO:0000256" key="1">
    <source>
        <dbReference type="ARBA" id="ARBA00006975"/>
    </source>
</evidence>
<dbReference type="NCBIfam" id="NF001534">
    <property type="entry name" value="PRK00364.2-5"/>
    <property type="match status" value="1"/>
</dbReference>
<comment type="caution">
    <text evidence="5">The sequence shown here is derived from an EMBL/GenBank/DDBJ whole genome shotgun (WGS) entry which is preliminary data.</text>
</comment>
<protein>
    <recommendedName>
        <fullName evidence="3">Co-chaperonin GroES</fullName>
    </recommendedName>
    <alternativeName>
        <fullName evidence="3">10 kDa chaperonin</fullName>
    </alternativeName>
    <alternativeName>
        <fullName evidence="3">Chaperonin-10</fullName>
        <shortName evidence="3">Cpn10</shortName>
    </alternativeName>
</protein>
<dbReference type="InterPro" id="IPR037124">
    <property type="entry name" value="Chaperonin_GroES_sf"/>
</dbReference>
<sequence length="97" mass="10657">MNIKPLGARVVIKPLEKEERTKSGIVLPDTAKEKPQQGKVVAVGPGRLLESGQRVELEVKEGDTVIFSKYAGTEVKIDEEEYIILDGERDILAIVQG</sequence>
<dbReference type="Gene3D" id="2.30.33.40">
    <property type="entry name" value="GroES chaperonin"/>
    <property type="match status" value="1"/>
</dbReference>
<dbReference type="InterPro" id="IPR020818">
    <property type="entry name" value="Chaperonin_GroES"/>
</dbReference>
<evidence type="ECO:0000256" key="2">
    <source>
        <dbReference type="ARBA" id="ARBA00023186"/>
    </source>
</evidence>
<gene>
    <name evidence="3" type="primary">groES</name>
    <name evidence="3" type="synonym">groS</name>
    <name evidence="5" type="ORF">A6D92_08970</name>
</gene>
<dbReference type="GO" id="GO:0005737">
    <property type="term" value="C:cytoplasm"/>
    <property type="evidence" value="ECO:0007669"/>
    <property type="project" value="UniProtKB-SubCell"/>
</dbReference>
<dbReference type="GO" id="GO:0051082">
    <property type="term" value="F:unfolded protein binding"/>
    <property type="evidence" value="ECO:0007669"/>
    <property type="project" value="TreeGrafter"/>
</dbReference>
<dbReference type="EMBL" id="LWLV01000686">
    <property type="protein sequence ID" value="OTA41200.1"/>
    <property type="molecule type" value="Genomic_DNA"/>
</dbReference>
<keyword evidence="3" id="KW-0963">Cytoplasm</keyword>
<reference evidence="6" key="1">
    <citation type="submission" date="2016-04" db="EMBL/GenBank/DDBJ databases">
        <authorList>
            <person name="Antunes L.P."/>
            <person name="Martins L.F."/>
            <person name="Pereira R.V."/>
            <person name="Thomas A.M."/>
            <person name="Barbosa D."/>
            <person name="Nascimento L."/>
            <person name="Silva G.M."/>
            <person name="Condomitti G.W."/>
            <person name="Digiampietri L.A."/>
            <person name="Lombardi K.C."/>
            <person name="Ramos P.L."/>
            <person name="Quaggio R.B."/>
            <person name="Oliveira J.C."/>
            <person name="Pascon R.C."/>
            <person name="Cruz J.B."/>
            <person name="Silva A.M."/>
            <person name="Setubal J.C."/>
        </authorList>
    </citation>
    <scope>NUCLEOTIDE SEQUENCE [LARGE SCALE GENOMIC DNA]</scope>
</reference>
<dbReference type="GO" id="GO:0051087">
    <property type="term" value="F:protein-folding chaperone binding"/>
    <property type="evidence" value="ECO:0007669"/>
    <property type="project" value="TreeGrafter"/>
</dbReference>
<evidence type="ECO:0000313" key="6">
    <source>
        <dbReference type="Proteomes" id="UP000194267"/>
    </source>
</evidence>
<dbReference type="FunFam" id="2.30.33.40:FF:000001">
    <property type="entry name" value="10 kDa chaperonin"/>
    <property type="match status" value="1"/>
</dbReference>
<dbReference type="GO" id="GO:0005524">
    <property type="term" value="F:ATP binding"/>
    <property type="evidence" value="ECO:0007669"/>
    <property type="project" value="InterPro"/>
</dbReference>
<evidence type="ECO:0000256" key="3">
    <source>
        <dbReference type="HAMAP-Rule" id="MF_00580"/>
    </source>
</evidence>
<dbReference type="PRINTS" id="PR00297">
    <property type="entry name" value="CHAPERONIN10"/>
</dbReference>
<dbReference type="GO" id="GO:0044183">
    <property type="term" value="F:protein folding chaperone"/>
    <property type="evidence" value="ECO:0007669"/>
    <property type="project" value="InterPro"/>
</dbReference>
<evidence type="ECO:0000313" key="5">
    <source>
        <dbReference type="EMBL" id="OTA41200.1"/>
    </source>
</evidence>
<dbReference type="AlphaFoldDB" id="A0A1Y2T423"/>
<evidence type="ECO:0000256" key="4">
    <source>
        <dbReference type="RuleBase" id="RU000535"/>
    </source>
</evidence>
<comment type="subunit">
    <text evidence="3">Heptamer of 7 subunits arranged in a ring. Interacts with the chaperonin GroEL.</text>
</comment>
<name>A0A1Y2T423_SYMTR</name>
<dbReference type="SUPFAM" id="SSF50129">
    <property type="entry name" value="GroES-like"/>
    <property type="match status" value="1"/>
</dbReference>
<dbReference type="GO" id="GO:0046872">
    <property type="term" value="F:metal ion binding"/>
    <property type="evidence" value="ECO:0007669"/>
    <property type="project" value="TreeGrafter"/>
</dbReference>
<dbReference type="Pfam" id="PF00166">
    <property type="entry name" value="Cpn10"/>
    <property type="match status" value="1"/>
</dbReference>
<dbReference type="SMART" id="SM00883">
    <property type="entry name" value="Cpn10"/>
    <property type="match status" value="1"/>
</dbReference>
<dbReference type="Proteomes" id="UP000194267">
    <property type="component" value="Unassembled WGS sequence"/>
</dbReference>
<keyword evidence="2 3" id="KW-0143">Chaperone</keyword>
<dbReference type="NCBIfam" id="NF001527">
    <property type="entry name" value="PRK00364.1-2"/>
    <property type="match status" value="1"/>
</dbReference>
<accession>A0A1Y2T423</accession>
<dbReference type="NCBIfam" id="NF001531">
    <property type="entry name" value="PRK00364.2-2"/>
    <property type="match status" value="1"/>
</dbReference>
<dbReference type="InterPro" id="IPR011032">
    <property type="entry name" value="GroES-like_sf"/>
</dbReference>
<dbReference type="NCBIfam" id="NF001533">
    <property type="entry name" value="PRK00364.2-4"/>
    <property type="match status" value="1"/>
</dbReference>
<organism evidence="5 6">
    <name type="scientific">Symbiobacterium thermophilum</name>
    <dbReference type="NCBI Taxonomy" id="2734"/>
    <lineage>
        <taxon>Bacteria</taxon>
        <taxon>Bacillati</taxon>
        <taxon>Bacillota</taxon>
        <taxon>Clostridia</taxon>
        <taxon>Eubacteriales</taxon>
        <taxon>Symbiobacteriaceae</taxon>
        <taxon>Symbiobacterium</taxon>
    </lineage>
</organism>
<dbReference type="PANTHER" id="PTHR10772:SF58">
    <property type="entry name" value="CO-CHAPERONIN GROES"/>
    <property type="match status" value="1"/>
</dbReference>
<dbReference type="HAMAP" id="MF_00580">
    <property type="entry name" value="CH10"/>
    <property type="match status" value="1"/>
</dbReference>
<comment type="subcellular location">
    <subcellularLocation>
        <location evidence="3">Cytoplasm</location>
    </subcellularLocation>
</comment>
<comment type="similarity">
    <text evidence="1 3 4">Belongs to the GroES chaperonin family.</text>
</comment>
<comment type="function">
    <text evidence="3 4">Together with the chaperonin GroEL, plays an essential role in assisting protein folding. The GroEL-GroES system forms a nano-cage that allows encapsulation of the non-native substrate proteins and provides a physical environment optimized to promote and accelerate protein folding. GroES binds to the apical surface of the GroEL ring, thereby capping the opening of the GroEL channel.</text>
</comment>
<dbReference type="CDD" id="cd00320">
    <property type="entry name" value="cpn10"/>
    <property type="match status" value="1"/>
</dbReference>
<dbReference type="PANTHER" id="PTHR10772">
    <property type="entry name" value="10 KDA HEAT SHOCK PROTEIN"/>
    <property type="match status" value="1"/>
</dbReference>
<proteinExistence type="inferred from homology"/>
<dbReference type="NCBIfam" id="NF001530">
    <property type="entry name" value="PRK00364.1-6"/>
    <property type="match status" value="1"/>
</dbReference>